<evidence type="ECO:0000259" key="4">
    <source>
        <dbReference type="Pfam" id="PF07631"/>
    </source>
</evidence>
<evidence type="ECO:0000259" key="6">
    <source>
        <dbReference type="Pfam" id="PF07637"/>
    </source>
</evidence>
<dbReference type="InterPro" id="IPR011429">
    <property type="entry name" value="Cyt_c_Planctomycete-type"/>
</dbReference>
<dbReference type="Pfam" id="PF07635">
    <property type="entry name" value="PSCyt1"/>
    <property type="match status" value="1"/>
</dbReference>
<dbReference type="InterPro" id="IPR013036">
    <property type="entry name" value="DUF1587"/>
</dbReference>
<feature type="domain" description="DUF1595" evidence="6">
    <location>
        <begin position="439"/>
        <end position="499"/>
    </location>
</feature>
<proteinExistence type="predicted"/>
<dbReference type="AlphaFoldDB" id="A0A517R135"/>
<evidence type="ECO:0000259" key="2">
    <source>
        <dbReference type="Pfam" id="PF07626"/>
    </source>
</evidence>
<feature type="domain" description="DUF1587" evidence="2">
    <location>
        <begin position="171"/>
        <end position="234"/>
    </location>
</feature>
<evidence type="ECO:0000259" key="3">
    <source>
        <dbReference type="Pfam" id="PF07627"/>
    </source>
</evidence>
<name>A0A517R135_9PLAN</name>
<feature type="domain" description="Cytochrome C Planctomycete-type" evidence="5">
    <location>
        <begin position="88"/>
        <end position="135"/>
    </location>
</feature>
<dbReference type="InterPro" id="IPR013039">
    <property type="entry name" value="DUF1588"/>
</dbReference>
<dbReference type="Pfam" id="PF07637">
    <property type="entry name" value="PSD5"/>
    <property type="match status" value="1"/>
</dbReference>
<accession>A0A517R135</accession>
<dbReference type="InterPro" id="IPR011478">
    <property type="entry name" value="DUF1585"/>
</dbReference>
<reference evidence="7 8" key="1">
    <citation type="submission" date="2019-02" db="EMBL/GenBank/DDBJ databases">
        <title>Deep-cultivation of Planctomycetes and their phenomic and genomic characterization uncovers novel biology.</title>
        <authorList>
            <person name="Wiegand S."/>
            <person name="Jogler M."/>
            <person name="Boedeker C."/>
            <person name="Pinto D."/>
            <person name="Vollmers J."/>
            <person name="Rivas-Marin E."/>
            <person name="Kohn T."/>
            <person name="Peeters S.H."/>
            <person name="Heuer A."/>
            <person name="Rast P."/>
            <person name="Oberbeckmann S."/>
            <person name="Bunk B."/>
            <person name="Jeske O."/>
            <person name="Meyerdierks A."/>
            <person name="Storesund J.E."/>
            <person name="Kallscheuer N."/>
            <person name="Luecker S."/>
            <person name="Lage O.M."/>
            <person name="Pohl T."/>
            <person name="Merkel B.J."/>
            <person name="Hornburger P."/>
            <person name="Mueller R.-W."/>
            <person name="Bruemmer F."/>
            <person name="Labrenz M."/>
            <person name="Spormann A.M."/>
            <person name="Op den Camp H."/>
            <person name="Overmann J."/>
            <person name="Amann R."/>
            <person name="Jetten M.S.M."/>
            <person name="Mascher T."/>
            <person name="Medema M.H."/>
            <person name="Devos D.P."/>
            <person name="Kaster A.-K."/>
            <person name="Ovreas L."/>
            <person name="Rohde M."/>
            <person name="Galperin M.Y."/>
            <person name="Jogler C."/>
        </authorList>
    </citation>
    <scope>NUCLEOTIDE SEQUENCE [LARGE SCALE GENOMIC DNA]</scope>
    <source>
        <strain evidence="7 8">Pan189</strain>
    </source>
</reference>
<evidence type="ECO:0000259" key="5">
    <source>
        <dbReference type="Pfam" id="PF07635"/>
    </source>
</evidence>
<gene>
    <name evidence="7" type="ORF">Pan189_19850</name>
</gene>
<dbReference type="InterPro" id="IPR013042">
    <property type="entry name" value="DUF1592"/>
</dbReference>
<evidence type="ECO:0008006" key="9">
    <source>
        <dbReference type="Google" id="ProtNLM"/>
    </source>
</evidence>
<dbReference type="EMBL" id="CP036268">
    <property type="protein sequence ID" value="QDT37605.1"/>
    <property type="molecule type" value="Genomic_DNA"/>
</dbReference>
<dbReference type="OrthoDB" id="175242at2"/>
<dbReference type="Pfam" id="PF07624">
    <property type="entry name" value="PSD2"/>
    <property type="match status" value="1"/>
</dbReference>
<dbReference type="Pfam" id="PF07631">
    <property type="entry name" value="PSD4"/>
    <property type="match status" value="1"/>
</dbReference>
<evidence type="ECO:0000313" key="8">
    <source>
        <dbReference type="Proteomes" id="UP000317318"/>
    </source>
</evidence>
<dbReference type="Proteomes" id="UP000317318">
    <property type="component" value="Chromosome"/>
</dbReference>
<feature type="domain" description="DUF1585" evidence="1">
    <location>
        <begin position="772"/>
        <end position="846"/>
    </location>
</feature>
<keyword evidence="8" id="KW-1185">Reference proteome</keyword>
<feature type="domain" description="DUF1588" evidence="3">
    <location>
        <begin position="655"/>
        <end position="754"/>
    </location>
</feature>
<organism evidence="7 8">
    <name type="scientific">Stratiformator vulcanicus</name>
    <dbReference type="NCBI Taxonomy" id="2527980"/>
    <lineage>
        <taxon>Bacteria</taxon>
        <taxon>Pseudomonadati</taxon>
        <taxon>Planctomycetota</taxon>
        <taxon>Planctomycetia</taxon>
        <taxon>Planctomycetales</taxon>
        <taxon>Planctomycetaceae</taxon>
        <taxon>Stratiformator</taxon>
    </lineage>
</organism>
<sequence>MPWALVGFYCGWLRSTPYCTMLTRSNSMAPHRKRDSLQPSGEKTGSLMKYRQTLQGLIIALLVLDTVSQTAAYAKDLPTHQRFIEAHCAGCHGEFLAEAKLNLESLPMPREAPDKAELWQQVVDRLTLGDMPPADSEQPAEADKLAVIKLLRGELEHVRELRKSSAEVVLRRLNRNEFNNAMRDLTGLDLRLGDRFPADVAVDGFDNVGEALTVSPYLMEQYIETVEEWLDTAIVTERPEAVNVKLYEYQGGMGGVDLENYRRPRTFADLSPDEQEVARTKNVKGNYFNGGKVNSYIAKFEWYYINVPHEGRYRFKVLMSGRRSTAEQPMPQIRFVAASGPIGSLTVDCPAGQLGEPKWYEFEAWLPAGVYNFRGEFLNPEPNEVRGRRKKNIDEYVPTFFRVHWVDIRGPLYGSWPPEFTQRLLPPELIDVRDEQASARRVLQRMMRKAWRRPIKSNEVEAMLKLFDAERPHVDSFEQAIQPPLTAILSSPHFLYLVEPQKSESSKRLNDFELASRLSFFIWGSLPDDKLLSLAEKGKLGDETTLSSQLERMLASPKADAFLVNFVGQWLKLRDLGSISPDRRRFPTYNPWLEESMRTETREFVRELINQDLSVLNLIDSDFTILNDELARHYGIEGVEGGQFRRVRLDDDSLRGGVLTQASILTLTADGKETSPIHRGKWILDCFLGTPLPPPPPYVPELEEAEKNSSRELKTIRQKLAAHREAAACAGCHSKMDPLGFALEPFDPVGVFREYKDAKAKSSTEAFGELPNGVEFNGPQEFKEVLLTQRSEVFLRGLTTKLLTYALGRQVGFSDRGEVDAIVKRVKSDDYRMRTLLIEVVTSDAFRSF</sequence>
<dbReference type="Pfam" id="PF07627">
    <property type="entry name" value="PSCyt3"/>
    <property type="match status" value="1"/>
</dbReference>
<evidence type="ECO:0000259" key="1">
    <source>
        <dbReference type="Pfam" id="PF07624"/>
    </source>
</evidence>
<feature type="domain" description="DUF1592" evidence="4">
    <location>
        <begin position="509"/>
        <end position="636"/>
    </location>
</feature>
<dbReference type="Pfam" id="PF07626">
    <property type="entry name" value="PSD3"/>
    <property type="match status" value="1"/>
</dbReference>
<dbReference type="InterPro" id="IPR013043">
    <property type="entry name" value="DUF1595"/>
</dbReference>
<evidence type="ECO:0000313" key="7">
    <source>
        <dbReference type="EMBL" id="QDT37605.1"/>
    </source>
</evidence>
<protein>
    <recommendedName>
        <fullName evidence="9">DUF1592 domain-containing protein</fullName>
    </recommendedName>
</protein>
<dbReference type="KEGG" id="svp:Pan189_19850"/>